<dbReference type="FunFam" id="1.10.10.10:FF:000001">
    <property type="entry name" value="LysR family transcriptional regulator"/>
    <property type="match status" value="1"/>
</dbReference>
<evidence type="ECO:0000256" key="4">
    <source>
        <dbReference type="ARBA" id="ARBA00023159"/>
    </source>
</evidence>
<comment type="similarity">
    <text evidence="1">Belongs to the LysR transcriptional regulatory family.</text>
</comment>
<feature type="region of interest" description="Disordered" evidence="6">
    <location>
        <begin position="298"/>
        <end position="329"/>
    </location>
</feature>
<dbReference type="SUPFAM" id="SSF46785">
    <property type="entry name" value="Winged helix' DNA-binding domain"/>
    <property type="match status" value="1"/>
</dbReference>
<dbReference type="PANTHER" id="PTHR30293:SF0">
    <property type="entry name" value="NITROGEN ASSIMILATION REGULATORY PROTEIN NAC"/>
    <property type="match status" value="1"/>
</dbReference>
<name>A0A6G4A738_9ACTN</name>
<keyword evidence="9" id="KW-1185">Reference proteome</keyword>
<evidence type="ECO:0000313" key="9">
    <source>
        <dbReference type="Proteomes" id="UP000476310"/>
    </source>
</evidence>
<evidence type="ECO:0000259" key="7">
    <source>
        <dbReference type="PROSITE" id="PS50931"/>
    </source>
</evidence>
<sequence length="329" mass="35661">MDTRRLGYFVRVVDVGNITRAADSLHITQSALSQHISALEHDVKTRLLERTGRGVVATASGRSLYRYAQGILRLEKAARIDLRAGGDTPAGLVTVGLASYSMAPGLAVPLLRAVRERYPNIQLQLIQNLTVVMSQAVLLGQVDMALIYDPGYVKGVVFEHVLEEDFCLISSARLPPVTSRGDTITLKEASRLGFILPSEVHTVRRITDAAFHAAGLHCSVVAEIEPGMVLRDAVVSGLGVTVLPLTATRAHFAPDEVRAYRFADCRLHTAMSLCTPEVQPLSEAAALVADLLRTLIRDQPGTAGRREPPPTSSYTIKDTVPRMPNSDLP</sequence>
<gene>
    <name evidence="8" type="ORF">G4H13_01320</name>
</gene>
<dbReference type="InterPro" id="IPR036388">
    <property type="entry name" value="WH-like_DNA-bd_sf"/>
</dbReference>
<dbReference type="InterPro" id="IPR005119">
    <property type="entry name" value="LysR_subst-bd"/>
</dbReference>
<keyword evidence="2" id="KW-0805">Transcription regulation</keyword>
<dbReference type="EMBL" id="JAAIKT010000001">
    <property type="protein sequence ID" value="NEW69082.1"/>
    <property type="molecule type" value="Genomic_DNA"/>
</dbReference>
<dbReference type="PROSITE" id="PS50931">
    <property type="entry name" value="HTH_LYSR"/>
    <property type="match status" value="1"/>
</dbReference>
<dbReference type="PRINTS" id="PR00039">
    <property type="entry name" value="HTHLYSR"/>
</dbReference>
<evidence type="ECO:0000256" key="6">
    <source>
        <dbReference type="SAM" id="MobiDB-lite"/>
    </source>
</evidence>
<dbReference type="Gene3D" id="3.40.190.290">
    <property type="match status" value="1"/>
</dbReference>
<dbReference type="Pfam" id="PF03466">
    <property type="entry name" value="LysR_substrate"/>
    <property type="match status" value="1"/>
</dbReference>
<feature type="domain" description="HTH lysR-type" evidence="7">
    <location>
        <begin position="1"/>
        <end position="58"/>
    </location>
</feature>
<proteinExistence type="inferred from homology"/>
<reference evidence="8" key="1">
    <citation type="submission" date="2020-02" db="EMBL/GenBank/DDBJ databases">
        <title>A new Streptomyces sp. for controlling soil-borne diseases.</title>
        <authorList>
            <person name="Li X."/>
            <person name="Tian Y."/>
            <person name="Gao K."/>
        </authorList>
    </citation>
    <scope>NUCLEOTIDE SEQUENCE [LARGE SCALE GENOMIC DNA]</scope>
    <source>
        <strain evidence="8">0250</strain>
    </source>
</reference>
<dbReference type="Proteomes" id="UP000476310">
    <property type="component" value="Unassembled WGS sequence"/>
</dbReference>
<dbReference type="PANTHER" id="PTHR30293">
    <property type="entry name" value="TRANSCRIPTIONAL REGULATORY PROTEIN NAC-RELATED"/>
    <property type="match status" value="1"/>
</dbReference>
<evidence type="ECO:0000256" key="3">
    <source>
        <dbReference type="ARBA" id="ARBA00023125"/>
    </source>
</evidence>
<dbReference type="SUPFAM" id="SSF53850">
    <property type="entry name" value="Periplasmic binding protein-like II"/>
    <property type="match status" value="1"/>
</dbReference>
<keyword evidence="4" id="KW-0010">Activator</keyword>
<keyword evidence="5" id="KW-0804">Transcription</keyword>
<dbReference type="RefSeq" id="WP_164422811.1">
    <property type="nucleotide sequence ID" value="NZ_JAAIKT010000001.1"/>
</dbReference>
<dbReference type="Pfam" id="PF00126">
    <property type="entry name" value="HTH_1"/>
    <property type="match status" value="1"/>
</dbReference>
<dbReference type="Gene3D" id="1.10.10.10">
    <property type="entry name" value="Winged helix-like DNA-binding domain superfamily/Winged helix DNA-binding domain"/>
    <property type="match status" value="1"/>
</dbReference>
<dbReference type="InterPro" id="IPR036390">
    <property type="entry name" value="WH_DNA-bd_sf"/>
</dbReference>
<accession>A0A6G4A738</accession>
<protein>
    <submittedName>
        <fullName evidence="8">LysR family transcriptional regulator</fullName>
    </submittedName>
</protein>
<dbReference type="GO" id="GO:0003700">
    <property type="term" value="F:DNA-binding transcription factor activity"/>
    <property type="evidence" value="ECO:0007669"/>
    <property type="project" value="InterPro"/>
</dbReference>
<evidence type="ECO:0000256" key="2">
    <source>
        <dbReference type="ARBA" id="ARBA00023015"/>
    </source>
</evidence>
<evidence type="ECO:0000313" key="8">
    <source>
        <dbReference type="EMBL" id="NEW69082.1"/>
    </source>
</evidence>
<dbReference type="GO" id="GO:2000142">
    <property type="term" value="P:regulation of DNA-templated transcription initiation"/>
    <property type="evidence" value="ECO:0007669"/>
    <property type="project" value="TreeGrafter"/>
</dbReference>
<organism evidence="8 9">
    <name type="scientific">Streptomyces rhizosphaericus</name>
    <dbReference type="NCBI Taxonomy" id="114699"/>
    <lineage>
        <taxon>Bacteria</taxon>
        <taxon>Bacillati</taxon>
        <taxon>Actinomycetota</taxon>
        <taxon>Actinomycetes</taxon>
        <taxon>Kitasatosporales</taxon>
        <taxon>Streptomycetaceae</taxon>
        <taxon>Streptomyces</taxon>
        <taxon>Streptomyces violaceusniger group</taxon>
    </lineage>
</organism>
<dbReference type="InterPro" id="IPR000847">
    <property type="entry name" value="LysR_HTH_N"/>
</dbReference>
<evidence type="ECO:0000256" key="5">
    <source>
        <dbReference type="ARBA" id="ARBA00023163"/>
    </source>
</evidence>
<keyword evidence="3" id="KW-0238">DNA-binding</keyword>
<evidence type="ECO:0000256" key="1">
    <source>
        <dbReference type="ARBA" id="ARBA00009437"/>
    </source>
</evidence>
<dbReference type="GO" id="GO:0003677">
    <property type="term" value="F:DNA binding"/>
    <property type="evidence" value="ECO:0007669"/>
    <property type="project" value="UniProtKB-KW"/>
</dbReference>
<comment type="caution">
    <text evidence="8">The sequence shown here is derived from an EMBL/GenBank/DDBJ whole genome shotgun (WGS) entry which is preliminary data.</text>
</comment>
<dbReference type="AlphaFoldDB" id="A0A6G4A738"/>